<accession>A0ABT7SS31</accession>
<dbReference type="InterPro" id="IPR036812">
    <property type="entry name" value="NAD(P)_OxRdtase_dom_sf"/>
</dbReference>
<keyword evidence="3" id="KW-1185">Reference proteome</keyword>
<comment type="caution">
    <text evidence="2">The sequence shown here is derived from an EMBL/GenBank/DDBJ whole genome shotgun (WGS) entry which is preliminary data.</text>
</comment>
<gene>
    <name evidence="2" type="ORF">QTP81_00135</name>
</gene>
<dbReference type="EMBL" id="JAUCBP010000001">
    <property type="protein sequence ID" value="MDM7859008.1"/>
    <property type="molecule type" value="Genomic_DNA"/>
</dbReference>
<evidence type="ECO:0000259" key="1">
    <source>
        <dbReference type="Pfam" id="PF00248"/>
    </source>
</evidence>
<proteinExistence type="predicted"/>
<evidence type="ECO:0000313" key="2">
    <source>
        <dbReference type="EMBL" id="MDM7859008.1"/>
    </source>
</evidence>
<dbReference type="Proteomes" id="UP001234343">
    <property type="component" value="Unassembled WGS sequence"/>
</dbReference>
<dbReference type="RefSeq" id="WP_289362895.1">
    <property type="nucleotide sequence ID" value="NZ_JAUCBP010000001.1"/>
</dbReference>
<name>A0ABT7SS31_9ALTE</name>
<dbReference type="InterPro" id="IPR023210">
    <property type="entry name" value="NADP_OxRdtase_dom"/>
</dbReference>
<dbReference type="PANTHER" id="PTHR43364:SF1">
    <property type="entry name" value="OXIDOREDUCTASE YDHF"/>
    <property type="match status" value="1"/>
</dbReference>
<dbReference type="CDD" id="cd19092">
    <property type="entry name" value="AKR_BsYcsN_EcYdhF-like"/>
    <property type="match status" value="1"/>
</dbReference>
<dbReference type="Pfam" id="PF00248">
    <property type="entry name" value="Aldo_ket_red"/>
    <property type="match status" value="1"/>
</dbReference>
<reference evidence="2 3" key="1">
    <citation type="submission" date="2023-06" db="EMBL/GenBank/DDBJ databases">
        <title>Alteromonas sp. ASW11-36 isolated from intertidal sand.</title>
        <authorList>
            <person name="Li Y."/>
        </authorList>
    </citation>
    <scope>NUCLEOTIDE SEQUENCE [LARGE SCALE GENOMIC DNA]</scope>
    <source>
        <strain evidence="2 3">ASW11-36</strain>
    </source>
</reference>
<sequence>MQKNNIPLTSQYSQASQLVYGCMGLGGSWNANPISAADIAQAQDVTETALECGITVFDHADIYTLNKAEQVFGEVLKNQPQLRERMVIQSKCAIRFADEYGPKRYDFSAAWIGESVENILRRLHIEQLDILLLHRPDPLMELDETSTVLNQLTASGKVAEIGVSNMHSGQIALLQSQLDKPIVANQIEMSLVQFDWLEEGMTTGSSLARENSFDSHLLSYCQLNNVQLQAWGSLAQGKVTDLSRAQTPQEQRIAAAVAAMAAEYQTSAEAIALAWLMRLPMGIQPIIGTTNPDRIRACAQASSLTLSREHWYTLLEAARGADVP</sequence>
<feature type="domain" description="NADP-dependent oxidoreductase" evidence="1">
    <location>
        <begin position="18"/>
        <end position="314"/>
    </location>
</feature>
<protein>
    <submittedName>
        <fullName evidence="2">Aldo/keto reductase</fullName>
    </submittedName>
</protein>
<dbReference type="PANTHER" id="PTHR43364">
    <property type="entry name" value="NADH-SPECIFIC METHYLGLYOXAL REDUCTASE-RELATED"/>
    <property type="match status" value="1"/>
</dbReference>
<dbReference type="Gene3D" id="3.20.20.100">
    <property type="entry name" value="NADP-dependent oxidoreductase domain"/>
    <property type="match status" value="1"/>
</dbReference>
<evidence type="ECO:0000313" key="3">
    <source>
        <dbReference type="Proteomes" id="UP001234343"/>
    </source>
</evidence>
<dbReference type="SUPFAM" id="SSF51430">
    <property type="entry name" value="NAD(P)-linked oxidoreductase"/>
    <property type="match status" value="1"/>
</dbReference>
<organism evidence="2 3">
    <name type="scientific">Alteromonas arenosi</name>
    <dbReference type="NCBI Taxonomy" id="3055817"/>
    <lineage>
        <taxon>Bacteria</taxon>
        <taxon>Pseudomonadati</taxon>
        <taxon>Pseudomonadota</taxon>
        <taxon>Gammaproteobacteria</taxon>
        <taxon>Alteromonadales</taxon>
        <taxon>Alteromonadaceae</taxon>
        <taxon>Alteromonas/Salinimonas group</taxon>
        <taxon>Alteromonas</taxon>
    </lineage>
</organism>
<dbReference type="InterPro" id="IPR050523">
    <property type="entry name" value="AKR_Detox_Biosynth"/>
</dbReference>
<dbReference type="PROSITE" id="PS51257">
    <property type="entry name" value="PROKAR_LIPOPROTEIN"/>
    <property type="match status" value="1"/>
</dbReference>